<dbReference type="InterPro" id="IPR036514">
    <property type="entry name" value="SGNH_hydro_sf"/>
</dbReference>
<dbReference type="RefSeq" id="WP_187760532.1">
    <property type="nucleotide sequence ID" value="NZ_CP061038.1"/>
</dbReference>
<keyword evidence="3" id="KW-1185">Reference proteome</keyword>
<feature type="chain" id="PRO_5028918738" evidence="1">
    <location>
        <begin position="23"/>
        <end position="291"/>
    </location>
</feature>
<keyword evidence="1" id="KW-0732">Signal</keyword>
<evidence type="ECO:0000256" key="1">
    <source>
        <dbReference type="SAM" id="SignalP"/>
    </source>
</evidence>
<organism evidence="2 3">
    <name type="scientific">Sphingomonas alpina</name>
    <dbReference type="NCBI Taxonomy" id="653931"/>
    <lineage>
        <taxon>Bacteria</taxon>
        <taxon>Pseudomonadati</taxon>
        <taxon>Pseudomonadota</taxon>
        <taxon>Alphaproteobacteria</taxon>
        <taxon>Sphingomonadales</taxon>
        <taxon>Sphingomonadaceae</taxon>
        <taxon>Sphingomonas</taxon>
    </lineage>
</organism>
<dbReference type="Gene3D" id="3.40.50.1110">
    <property type="entry name" value="SGNH hydrolase"/>
    <property type="match status" value="1"/>
</dbReference>
<gene>
    <name evidence="2" type="ORF">H3Z74_15695</name>
</gene>
<evidence type="ECO:0000313" key="2">
    <source>
        <dbReference type="EMBL" id="QNQ08203.1"/>
    </source>
</evidence>
<feature type="signal peptide" evidence="1">
    <location>
        <begin position="1"/>
        <end position="22"/>
    </location>
</feature>
<sequence length="291" mass="31500">MIKLLLKTGLACALLGASIAPAAAQEKPRTILFVGNSFTYGGHSAVHYYRGDAVTDLNNERVGGMPALFKTFTEQAGLNYNVSLETIGGQGLDRHYQTKRAVLNRAWDVVVLQGHSMLDRNQPGDPRLHVANAALLAAMFTAANPAVDVELIATWARADMVYKKKGPWLGKPVTVMTADLRAASDLAKRSSRDIDGVIPVGEAWTRAMGEGVADPNPYDGKPFGQVDLWTYDQYHGSTYGYYLEALMVFGKITGVDPRTLGDKERAADELGISPSEAVALQRVAYEQLAKG</sequence>
<dbReference type="EMBL" id="CP061038">
    <property type="protein sequence ID" value="QNQ08203.1"/>
    <property type="molecule type" value="Genomic_DNA"/>
</dbReference>
<proteinExistence type="predicted"/>
<evidence type="ECO:0000313" key="3">
    <source>
        <dbReference type="Proteomes" id="UP000516148"/>
    </source>
</evidence>
<name>A0A7H0LEV0_9SPHN</name>
<dbReference type="Proteomes" id="UP000516148">
    <property type="component" value="Chromosome"/>
</dbReference>
<protein>
    <submittedName>
        <fullName evidence="2">PEP-CTERM sorting domain-containing protein</fullName>
    </submittedName>
</protein>
<accession>A0A7H0LEV0</accession>
<dbReference type="SUPFAM" id="SSF52266">
    <property type="entry name" value="SGNH hydrolase"/>
    <property type="match status" value="1"/>
</dbReference>
<reference evidence="2 3" key="1">
    <citation type="submission" date="2020-09" db="EMBL/GenBank/DDBJ databases">
        <title>Sphingomonas sp., a new species isolated from pork steak.</title>
        <authorList>
            <person name="Heidler von Heilborn D."/>
        </authorList>
    </citation>
    <scope>NUCLEOTIDE SEQUENCE [LARGE SCALE GENOMIC DNA]</scope>
    <source>
        <strain evidence="3">S8-3T</strain>
    </source>
</reference>
<dbReference type="KEGG" id="spap:H3Z74_15695"/>
<dbReference type="GO" id="GO:0016788">
    <property type="term" value="F:hydrolase activity, acting on ester bonds"/>
    <property type="evidence" value="ECO:0007669"/>
    <property type="project" value="UniProtKB-ARBA"/>
</dbReference>
<dbReference type="AlphaFoldDB" id="A0A7H0LEV0"/>